<organism evidence="3 4">
    <name type="scientific">Aspergillus keveii</name>
    <dbReference type="NCBI Taxonomy" id="714993"/>
    <lineage>
        <taxon>Eukaryota</taxon>
        <taxon>Fungi</taxon>
        <taxon>Dikarya</taxon>
        <taxon>Ascomycota</taxon>
        <taxon>Pezizomycotina</taxon>
        <taxon>Eurotiomycetes</taxon>
        <taxon>Eurotiomycetidae</taxon>
        <taxon>Eurotiales</taxon>
        <taxon>Aspergillaceae</taxon>
        <taxon>Aspergillus</taxon>
        <taxon>Aspergillus subgen. Nidulantes</taxon>
    </lineage>
</organism>
<keyword evidence="2" id="KW-0560">Oxidoreductase</keyword>
<protein>
    <recommendedName>
        <fullName evidence="5">Short-chain dehydrogenase</fullName>
    </recommendedName>
</protein>
<dbReference type="InterPro" id="IPR002347">
    <property type="entry name" value="SDR_fam"/>
</dbReference>
<evidence type="ECO:0000313" key="4">
    <source>
        <dbReference type="Proteomes" id="UP001610563"/>
    </source>
</evidence>
<comment type="caution">
    <text evidence="3">The sequence shown here is derived from an EMBL/GenBank/DDBJ whole genome shotgun (WGS) entry which is preliminary data.</text>
</comment>
<evidence type="ECO:0000313" key="3">
    <source>
        <dbReference type="EMBL" id="KAL2798312.1"/>
    </source>
</evidence>
<dbReference type="Proteomes" id="UP001610563">
    <property type="component" value="Unassembled WGS sequence"/>
</dbReference>
<dbReference type="SUPFAM" id="SSF51735">
    <property type="entry name" value="NAD(P)-binding Rossmann-fold domains"/>
    <property type="match status" value="1"/>
</dbReference>
<evidence type="ECO:0000256" key="1">
    <source>
        <dbReference type="ARBA" id="ARBA00006484"/>
    </source>
</evidence>
<name>A0ABR4GGY3_9EURO</name>
<proteinExistence type="inferred from homology"/>
<sequence>MAEFQIHDEALTSLKDKVVLITGSTSGIGLATTKLCLDLGAKVIAGDMNPFPDHFLLEQQAKEQDPQSQSQLLFQQTDVTDWPSIRNLFIRGFSHFGRIDHVFANAGIGPRTNFLEERFEEDAADDGEKLLAPPDLRTVNVNLLGVINTVRLGVYYLGRGNPGLTCPPVLRSIVLTASASSFQNFSAADYTVAKHGVLGILRGLVNDLQADSLEAGEGRCPRVRLNAIAPSWTATGLVPRDVLVAMGIEVQEPEVVARSVVMLWNDEKRHGEVVYSWGGRYVEINRREGGLLDGAIRAVPNKILEEEVMARLKR</sequence>
<dbReference type="InterPro" id="IPR036291">
    <property type="entry name" value="NAD(P)-bd_dom_sf"/>
</dbReference>
<dbReference type="PANTHER" id="PTHR43180">
    <property type="entry name" value="3-OXOACYL-(ACYL-CARRIER-PROTEIN) REDUCTASE (AFU_ORTHOLOGUE AFUA_6G11210)"/>
    <property type="match status" value="1"/>
</dbReference>
<gene>
    <name evidence="3" type="ORF">BJX66DRAFT_334340</name>
</gene>
<dbReference type="Pfam" id="PF00106">
    <property type="entry name" value="adh_short"/>
    <property type="match status" value="1"/>
</dbReference>
<dbReference type="PANTHER" id="PTHR43180:SF11">
    <property type="entry name" value="NAD(P)-BINDING PROTEIN"/>
    <property type="match status" value="1"/>
</dbReference>
<evidence type="ECO:0008006" key="5">
    <source>
        <dbReference type="Google" id="ProtNLM"/>
    </source>
</evidence>
<dbReference type="EMBL" id="JBFTWV010000014">
    <property type="protein sequence ID" value="KAL2798312.1"/>
    <property type="molecule type" value="Genomic_DNA"/>
</dbReference>
<dbReference type="PRINTS" id="PR00081">
    <property type="entry name" value="GDHRDH"/>
</dbReference>
<evidence type="ECO:0000256" key="2">
    <source>
        <dbReference type="ARBA" id="ARBA00023002"/>
    </source>
</evidence>
<comment type="similarity">
    <text evidence="1">Belongs to the short-chain dehydrogenases/reductases (SDR) family.</text>
</comment>
<dbReference type="Gene3D" id="3.40.50.720">
    <property type="entry name" value="NAD(P)-binding Rossmann-like Domain"/>
    <property type="match status" value="1"/>
</dbReference>
<keyword evidence="4" id="KW-1185">Reference proteome</keyword>
<accession>A0ABR4GGY3</accession>
<reference evidence="3 4" key="1">
    <citation type="submission" date="2024-07" db="EMBL/GenBank/DDBJ databases">
        <title>Section-level genome sequencing and comparative genomics of Aspergillus sections Usti and Cavernicolus.</title>
        <authorList>
            <consortium name="Lawrence Berkeley National Laboratory"/>
            <person name="Nybo J.L."/>
            <person name="Vesth T.C."/>
            <person name="Theobald S."/>
            <person name="Frisvad J.C."/>
            <person name="Larsen T.O."/>
            <person name="Kjaerboelling I."/>
            <person name="Rothschild-Mancinelli K."/>
            <person name="Lyhne E.K."/>
            <person name="Kogle M.E."/>
            <person name="Barry K."/>
            <person name="Clum A."/>
            <person name="Na H."/>
            <person name="Ledsgaard L."/>
            <person name="Lin J."/>
            <person name="Lipzen A."/>
            <person name="Kuo A."/>
            <person name="Riley R."/>
            <person name="Mondo S."/>
            <person name="Labutti K."/>
            <person name="Haridas S."/>
            <person name="Pangalinan J."/>
            <person name="Salamov A.A."/>
            <person name="Simmons B.A."/>
            <person name="Magnuson J.K."/>
            <person name="Chen J."/>
            <person name="Drula E."/>
            <person name="Henrissat B."/>
            <person name="Wiebenga A."/>
            <person name="Lubbers R.J."/>
            <person name="Gomes A.C."/>
            <person name="Makela M.R."/>
            <person name="Stajich J."/>
            <person name="Grigoriev I.V."/>
            <person name="Mortensen U.H."/>
            <person name="De Vries R.P."/>
            <person name="Baker S.E."/>
            <person name="Andersen M.R."/>
        </authorList>
    </citation>
    <scope>NUCLEOTIDE SEQUENCE [LARGE SCALE GENOMIC DNA]</scope>
    <source>
        <strain evidence="3 4">CBS 209.92</strain>
    </source>
</reference>